<name>U2NTM6_EUBRA</name>
<dbReference type="EMBL" id="AWVJ01000196">
    <property type="protein sequence ID" value="ERK41370.1"/>
    <property type="molecule type" value="Genomic_DNA"/>
</dbReference>
<protein>
    <submittedName>
        <fullName evidence="1">Uncharacterized protein</fullName>
    </submittedName>
</protein>
<sequence>MKADCECPLYFSDKVFYTEFNRISCKAAFGYEQVAKRMANIRLNKVRQAEENIICEKSMLTQEVLR</sequence>
<accession>U2NTM6</accession>
<organism evidence="1 2">
    <name type="scientific">Eubacterium ramulus ATCC 29099</name>
    <dbReference type="NCBI Taxonomy" id="1256908"/>
    <lineage>
        <taxon>Bacteria</taxon>
        <taxon>Bacillati</taxon>
        <taxon>Bacillota</taxon>
        <taxon>Clostridia</taxon>
        <taxon>Eubacteriales</taxon>
        <taxon>Eubacteriaceae</taxon>
        <taxon>Eubacterium</taxon>
    </lineage>
</organism>
<gene>
    <name evidence="1" type="ORF">HMPREF0373_03293</name>
</gene>
<dbReference type="AlphaFoldDB" id="U2NTM6"/>
<dbReference type="Proteomes" id="UP000016608">
    <property type="component" value="Unassembled WGS sequence"/>
</dbReference>
<reference evidence="1 2" key="1">
    <citation type="submission" date="2013-06" db="EMBL/GenBank/DDBJ databases">
        <authorList>
            <person name="Weinstock G."/>
            <person name="Sodergren E."/>
            <person name="Lobos E.A."/>
            <person name="Fulton L."/>
            <person name="Fulton R."/>
            <person name="Courtney L."/>
            <person name="Fronick C."/>
            <person name="O'Laughlin M."/>
            <person name="Godfrey J."/>
            <person name="Wilson R.M."/>
            <person name="Miner T."/>
            <person name="Farmer C."/>
            <person name="Delehaunty K."/>
            <person name="Cordes M."/>
            <person name="Minx P."/>
            <person name="Tomlinson C."/>
            <person name="Chen J."/>
            <person name="Wollam A."/>
            <person name="Pepin K.H."/>
            <person name="Bhonagiri V."/>
            <person name="Zhang X."/>
            <person name="Warren W."/>
            <person name="Mitreva M."/>
            <person name="Mardis E.R."/>
            <person name="Wilson R.K."/>
        </authorList>
    </citation>
    <scope>NUCLEOTIDE SEQUENCE [LARGE SCALE GENOMIC DNA]</scope>
    <source>
        <strain evidence="1 2">ATCC 29099</strain>
    </source>
</reference>
<proteinExistence type="predicted"/>
<evidence type="ECO:0000313" key="1">
    <source>
        <dbReference type="EMBL" id="ERK41370.1"/>
    </source>
</evidence>
<comment type="caution">
    <text evidence="1">The sequence shown here is derived from an EMBL/GenBank/DDBJ whole genome shotgun (WGS) entry which is preliminary data.</text>
</comment>
<evidence type="ECO:0000313" key="2">
    <source>
        <dbReference type="Proteomes" id="UP000016608"/>
    </source>
</evidence>
<dbReference type="PATRIC" id="fig|1256908.3.peg.3016"/>
<keyword evidence="2" id="KW-1185">Reference proteome</keyword>
<dbReference type="HOGENOM" id="CLU_2824706_0_0_9"/>